<evidence type="ECO:0000313" key="6">
    <source>
        <dbReference type="EMBL" id="RLM28250.1"/>
    </source>
</evidence>
<feature type="chain" id="PRO_5019063462" evidence="4">
    <location>
        <begin position="35"/>
        <end position="349"/>
    </location>
</feature>
<dbReference type="InterPro" id="IPR000259">
    <property type="entry name" value="Adhesion_dom_fimbrial"/>
</dbReference>
<dbReference type="PANTHER" id="PTHR33420">
    <property type="entry name" value="FIMBRIAL SUBUNIT ELFA-RELATED"/>
    <property type="match status" value="1"/>
</dbReference>
<dbReference type="SUPFAM" id="SSF49401">
    <property type="entry name" value="Bacterial adhesins"/>
    <property type="match status" value="1"/>
</dbReference>
<dbReference type="PANTHER" id="PTHR33420:SF31">
    <property type="entry name" value="TYPE 1 FIMBRIN D-MANNOSE SPECIFIC ADHESIN"/>
    <property type="match status" value="1"/>
</dbReference>
<keyword evidence="7" id="KW-1185">Reference proteome</keyword>
<evidence type="ECO:0000313" key="7">
    <source>
        <dbReference type="Proteomes" id="UP000285648"/>
    </source>
</evidence>
<proteinExistence type="predicted"/>
<accession>A0A421DU66</accession>
<evidence type="ECO:0000259" key="5">
    <source>
        <dbReference type="Pfam" id="PF00419"/>
    </source>
</evidence>
<evidence type="ECO:0000256" key="4">
    <source>
        <dbReference type="SAM" id="SignalP"/>
    </source>
</evidence>
<comment type="subcellular location">
    <subcellularLocation>
        <location evidence="1">Fimbrium</location>
    </subcellularLocation>
</comment>
<keyword evidence="2 4" id="KW-0732">Signal</keyword>
<dbReference type="GO" id="GO:0009289">
    <property type="term" value="C:pilus"/>
    <property type="evidence" value="ECO:0007669"/>
    <property type="project" value="UniProtKB-SubCell"/>
</dbReference>
<name>A0A421DU66_9GAMM</name>
<protein>
    <submittedName>
        <fullName evidence="6">Mannose-binding protein</fullName>
    </submittedName>
</protein>
<feature type="signal peptide" evidence="4">
    <location>
        <begin position="1"/>
        <end position="34"/>
    </location>
</feature>
<organism evidence="6 7">
    <name type="scientific">Brenneria alni</name>
    <dbReference type="NCBI Taxonomy" id="71656"/>
    <lineage>
        <taxon>Bacteria</taxon>
        <taxon>Pseudomonadati</taxon>
        <taxon>Pseudomonadota</taxon>
        <taxon>Gammaproteobacteria</taxon>
        <taxon>Enterobacterales</taxon>
        <taxon>Pectobacteriaceae</taxon>
        <taxon>Brenneria</taxon>
    </lineage>
</organism>
<keyword evidence="3" id="KW-0281">Fimbrium</keyword>
<dbReference type="EMBL" id="MJLZ01000001">
    <property type="protein sequence ID" value="RLM28250.1"/>
    <property type="molecule type" value="Genomic_DNA"/>
</dbReference>
<dbReference type="Gene3D" id="2.60.40.1090">
    <property type="entry name" value="Fimbrial-type adhesion domain"/>
    <property type="match status" value="1"/>
</dbReference>
<comment type="caution">
    <text evidence="6">The sequence shown here is derived from an EMBL/GenBank/DDBJ whole genome shotgun (WGS) entry which is preliminary data.</text>
</comment>
<gene>
    <name evidence="6" type="ORF">BIY29_00925</name>
</gene>
<feature type="domain" description="Fimbrial-type adhesion" evidence="5">
    <location>
        <begin position="205"/>
        <end position="349"/>
    </location>
</feature>
<dbReference type="GO" id="GO:0043709">
    <property type="term" value="P:cell adhesion involved in single-species biofilm formation"/>
    <property type="evidence" value="ECO:0007669"/>
    <property type="project" value="TreeGrafter"/>
</dbReference>
<dbReference type="OrthoDB" id="8582771at2"/>
<reference evidence="6 7" key="1">
    <citation type="submission" date="2016-09" db="EMBL/GenBank/DDBJ databases">
        <authorList>
            <person name="Doonan J."/>
            <person name="Pachebat J.A."/>
            <person name="Golyshin P.N."/>
            <person name="Denman S."/>
            <person name="Mcdonald J.E."/>
        </authorList>
    </citation>
    <scope>NUCLEOTIDE SEQUENCE [LARGE SCALE GENOMIC DNA]</scope>
    <source>
        <strain evidence="6 7">NCPPB 3934</strain>
    </source>
</reference>
<evidence type="ECO:0000256" key="2">
    <source>
        <dbReference type="ARBA" id="ARBA00022729"/>
    </source>
</evidence>
<dbReference type="Pfam" id="PF00419">
    <property type="entry name" value="Fimbrial"/>
    <property type="match status" value="1"/>
</dbReference>
<dbReference type="InterPro" id="IPR008966">
    <property type="entry name" value="Adhesion_dom_sf"/>
</dbReference>
<dbReference type="AlphaFoldDB" id="A0A421DU66"/>
<dbReference type="InterPro" id="IPR050263">
    <property type="entry name" value="Bact_Fimbrial_Adh_Pro"/>
</dbReference>
<dbReference type="Proteomes" id="UP000285648">
    <property type="component" value="Unassembled WGS sequence"/>
</dbReference>
<sequence>MKQILKKSMKSMYGRILLLGLAVGAYCFSQAALAVQCTNTTGSPMIYNYTYTMASTQNYVGYNTGWQEQSGSGTYALGGGCVHGPNTYFTSTVGPLLTLASTESDINWYDIVTNDYLQLASQISIRDNSTNTSPFYNVPFVDVANNCTGNCTGSLVSGSRVRVNFRIKRPFIGITNLPSFPIFYLYANQGGAGQGTGSPLAMGYLSASVTVPQSCTLNAGQIISIDFGSVSSGAFKTAGEKAEGIAPVSRNIGIECNGIEAQASLSLRVQADTVQGNMIVSDNPDVGFVITDSSGNPLTPNNLSSVIPFLLDDAASADVTIGAYPASVTGNAPTEGVATGRGYLRVDFQ</sequence>
<evidence type="ECO:0000256" key="3">
    <source>
        <dbReference type="ARBA" id="ARBA00023263"/>
    </source>
</evidence>
<evidence type="ECO:0000256" key="1">
    <source>
        <dbReference type="ARBA" id="ARBA00004561"/>
    </source>
</evidence>
<dbReference type="InterPro" id="IPR036937">
    <property type="entry name" value="Adhesion_dom_fimbrial_sf"/>
</dbReference>
<dbReference type="RefSeq" id="WP_121572915.1">
    <property type="nucleotide sequence ID" value="NZ_MJLZ01000001.1"/>
</dbReference>